<evidence type="ECO:0000256" key="12">
    <source>
        <dbReference type="ARBA" id="ARBA00022989"/>
    </source>
</evidence>
<evidence type="ECO:0000256" key="15">
    <source>
        <dbReference type="ARBA" id="ARBA00023128"/>
    </source>
</evidence>
<sequence length="379" mass="42464">MTPMRKTHPMMKILNNALVDLPTPTNISAWWNFGSLMGLCLVVQLATGLFLAMHYTADISLAFSSIAHITRDVQHGWLIRNLHANGASVFFICLYLHIGRGLYYGSYLYKETWNTGVVLFFLVMATAFVGYVLPWGQMSFWGATVITNLLSAIPYIGTNLVQWIWGGFSVDNATLTRFFTFHFLLPFAILAAMMLHLMFLHETGSNNPTGLNSNTDKITFHPYFSYKDMLGAATMVMLLLYLALFSPYLLGDPENFSPANPLVTPPHIKPEWYFLFAYAILRSIPNKLGGVLALALSIAILLVAPVLHNSKQRSTTFRPLTQLTFWSLVSTVALLTWIGGQPVEDPFIIIGQLTSIMYFLTFLIIMPTNNKIENMALGL</sequence>
<comment type="cofactor">
    <cofactor evidence="20">
        <name>heme b</name>
        <dbReference type="ChEBI" id="CHEBI:60344"/>
    </cofactor>
    <text evidence="20">Binds 2 heme groups non-covalently.</text>
</comment>
<dbReference type="InterPro" id="IPR016174">
    <property type="entry name" value="Di-haem_cyt_TM"/>
</dbReference>
<dbReference type="PROSITE" id="PS51003">
    <property type="entry name" value="CYTB_CTER"/>
    <property type="match status" value="1"/>
</dbReference>
<dbReference type="CDD" id="cd00284">
    <property type="entry name" value="Cytochrome_b_N"/>
    <property type="match status" value="1"/>
</dbReference>
<organism evidence="23">
    <name type="scientific">Sphaerodactylus vincenti</name>
    <dbReference type="NCBI Taxonomy" id="210822"/>
    <lineage>
        <taxon>Eukaryota</taxon>
        <taxon>Metazoa</taxon>
        <taxon>Chordata</taxon>
        <taxon>Craniata</taxon>
        <taxon>Vertebrata</taxon>
        <taxon>Euteleostomi</taxon>
        <taxon>Lepidosauria</taxon>
        <taxon>Squamata</taxon>
        <taxon>Bifurcata</taxon>
        <taxon>Gekkota</taxon>
        <taxon>Sphaerodactylidae</taxon>
        <taxon>Sphaerodactylus</taxon>
    </lineage>
</organism>
<evidence type="ECO:0000256" key="6">
    <source>
        <dbReference type="ARBA" id="ARBA00022617"/>
    </source>
</evidence>
<feature type="transmembrane region" description="Helical" evidence="20">
    <location>
        <begin position="320"/>
        <end position="340"/>
    </location>
</feature>
<evidence type="ECO:0000256" key="16">
    <source>
        <dbReference type="ARBA" id="ARBA00023136"/>
    </source>
</evidence>
<dbReference type="GO" id="GO:0008121">
    <property type="term" value="F:quinol-cytochrome-c reductase activity"/>
    <property type="evidence" value="ECO:0007669"/>
    <property type="project" value="InterPro"/>
</dbReference>
<evidence type="ECO:0000256" key="20">
    <source>
        <dbReference type="RuleBase" id="RU362117"/>
    </source>
</evidence>
<feature type="binding site" evidence="18">
    <location>
        <position position="201"/>
    </location>
    <ligand>
        <name>a ubiquinone</name>
        <dbReference type="ChEBI" id="CHEBI:16389"/>
    </ligand>
</feature>
<dbReference type="InterPro" id="IPR005797">
    <property type="entry name" value="Cyt_b/b6_N"/>
</dbReference>
<evidence type="ECO:0000256" key="13">
    <source>
        <dbReference type="ARBA" id="ARBA00023004"/>
    </source>
</evidence>
<dbReference type="CDD" id="cd00290">
    <property type="entry name" value="cytochrome_b_C"/>
    <property type="match status" value="1"/>
</dbReference>
<feature type="transmembrane region" description="Helical" evidence="20">
    <location>
        <begin position="140"/>
        <end position="158"/>
    </location>
</feature>
<keyword evidence="7 20" id="KW-0679">Respiratory chain</keyword>
<name>D0Q109_9SAUR</name>
<dbReference type="GO" id="GO:0016491">
    <property type="term" value="F:oxidoreductase activity"/>
    <property type="evidence" value="ECO:0007669"/>
    <property type="project" value="UniProtKB-UniRule"/>
</dbReference>
<dbReference type="PANTHER" id="PTHR19271:SF16">
    <property type="entry name" value="CYTOCHROME B"/>
    <property type="match status" value="1"/>
</dbReference>
<evidence type="ECO:0000256" key="18">
    <source>
        <dbReference type="PIRSR" id="PIRSR038885-1"/>
    </source>
</evidence>
<dbReference type="PROSITE" id="PS51002">
    <property type="entry name" value="CYTB_NTER"/>
    <property type="match status" value="1"/>
</dbReference>
<keyword evidence="16 20" id="KW-0472">Membrane</keyword>
<feature type="transmembrane region" description="Helical" evidence="20">
    <location>
        <begin position="346"/>
        <end position="365"/>
    </location>
</feature>
<evidence type="ECO:0000256" key="5">
    <source>
        <dbReference type="ARBA" id="ARBA00022448"/>
    </source>
</evidence>
<evidence type="ECO:0000256" key="10">
    <source>
        <dbReference type="ARBA" id="ARBA00022792"/>
    </source>
</evidence>
<evidence type="ECO:0000256" key="9">
    <source>
        <dbReference type="ARBA" id="ARBA00022723"/>
    </source>
</evidence>
<comment type="similarity">
    <text evidence="17 20">Belongs to the cytochrome b family.</text>
</comment>
<keyword evidence="8 20" id="KW-0812">Transmembrane</keyword>
<comment type="cofactor">
    <cofactor evidence="19">
        <name>heme</name>
        <dbReference type="ChEBI" id="CHEBI:30413"/>
    </cofactor>
    <text evidence="19">Binds 2 heme groups non-covalently.</text>
</comment>
<feature type="transmembrane region" description="Helical" evidence="20">
    <location>
        <begin position="230"/>
        <end position="250"/>
    </location>
</feature>
<feature type="binding site" description="axial binding residue" evidence="19">
    <location>
        <position position="97"/>
    </location>
    <ligand>
        <name>heme b</name>
        <dbReference type="ChEBI" id="CHEBI:60344"/>
        <label>b566</label>
    </ligand>
    <ligandPart>
        <name>Fe</name>
        <dbReference type="ChEBI" id="CHEBI:18248"/>
    </ligandPart>
</feature>
<evidence type="ECO:0000256" key="7">
    <source>
        <dbReference type="ARBA" id="ARBA00022660"/>
    </source>
</evidence>
<keyword evidence="9 19" id="KW-0479">Metal-binding</keyword>
<dbReference type="PANTHER" id="PTHR19271">
    <property type="entry name" value="CYTOCHROME B"/>
    <property type="match status" value="1"/>
</dbReference>
<keyword evidence="12 20" id="KW-1133">Transmembrane helix</keyword>
<feature type="domain" description="Cytochrome b/b6 N-terminal region profile" evidence="21">
    <location>
        <begin position="1"/>
        <end position="209"/>
    </location>
</feature>
<dbReference type="GO" id="GO:0005743">
    <property type="term" value="C:mitochondrial inner membrane"/>
    <property type="evidence" value="ECO:0007669"/>
    <property type="project" value="UniProtKB-SubCell"/>
</dbReference>
<keyword evidence="15 20" id="KW-0496">Mitochondrion</keyword>
<feature type="transmembrane region" description="Helical" evidence="20">
    <location>
        <begin position="288"/>
        <end position="308"/>
    </location>
</feature>
<comment type="subunit">
    <text evidence="3">The cytochrome bc1 complex contains 3 respiratory subunits (MT-CYB, CYC1 and UQCRFS1), 2 core proteins (UQCRC1 and UQCRC2) and probably 6 low-molecular weight proteins.</text>
</comment>
<feature type="transmembrane region" description="Helical" evidence="20">
    <location>
        <begin position="178"/>
        <end position="200"/>
    </location>
</feature>
<protein>
    <recommendedName>
        <fullName evidence="4 20">Cytochrome b</fullName>
    </recommendedName>
</protein>
<evidence type="ECO:0000256" key="3">
    <source>
        <dbReference type="ARBA" id="ARBA00011660"/>
    </source>
</evidence>
<geneLocation type="mitochondrion" evidence="23"/>
<feature type="binding site" description="axial binding residue" evidence="19">
    <location>
        <position position="196"/>
    </location>
    <ligand>
        <name>heme b</name>
        <dbReference type="ChEBI" id="CHEBI:60344"/>
        <label>b566</label>
    </ligand>
    <ligandPart>
        <name>Fe</name>
        <dbReference type="ChEBI" id="CHEBI:18248"/>
    </ligandPart>
</feature>
<dbReference type="GO" id="GO:0006122">
    <property type="term" value="P:mitochondrial electron transport, ubiquinol to cytochrome c"/>
    <property type="evidence" value="ECO:0007669"/>
    <property type="project" value="TreeGrafter"/>
</dbReference>
<dbReference type="GO" id="GO:0045275">
    <property type="term" value="C:respiratory chain complex III"/>
    <property type="evidence" value="ECO:0007669"/>
    <property type="project" value="InterPro"/>
</dbReference>
<evidence type="ECO:0000256" key="19">
    <source>
        <dbReference type="PIRSR" id="PIRSR038885-2"/>
    </source>
</evidence>
<feature type="binding site" description="axial binding residue" evidence="19">
    <location>
        <position position="83"/>
    </location>
    <ligand>
        <name>heme b</name>
        <dbReference type="ChEBI" id="CHEBI:60344"/>
        <label>b562</label>
    </ligand>
    <ligandPart>
        <name>Fe</name>
        <dbReference type="ChEBI" id="CHEBI:18248"/>
    </ligandPart>
</feature>
<keyword evidence="13 19" id="KW-0408">Iron</keyword>
<comment type="subcellular location">
    <subcellularLocation>
        <location evidence="2">Mitochondrion inner membrane</location>
        <topology evidence="2">Multi-pass membrane protein</topology>
    </subcellularLocation>
</comment>
<dbReference type="AlphaFoldDB" id="D0Q109"/>
<dbReference type="Pfam" id="PF00032">
    <property type="entry name" value="Cytochrom_B_C"/>
    <property type="match status" value="1"/>
</dbReference>
<dbReference type="SUPFAM" id="SSF81342">
    <property type="entry name" value="Transmembrane di-heme cytochromes"/>
    <property type="match status" value="1"/>
</dbReference>
<evidence type="ECO:0000256" key="17">
    <source>
        <dbReference type="ARBA" id="ARBA00061233"/>
    </source>
</evidence>
<evidence type="ECO:0000313" key="23">
    <source>
        <dbReference type="EMBL" id="ACR03096.1"/>
    </source>
</evidence>
<evidence type="ECO:0000256" key="14">
    <source>
        <dbReference type="ARBA" id="ARBA00023075"/>
    </source>
</evidence>
<evidence type="ECO:0000259" key="22">
    <source>
        <dbReference type="PROSITE" id="PS51003"/>
    </source>
</evidence>
<dbReference type="InterPro" id="IPR027387">
    <property type="entry name" value="Cytb/b6-like_sf"/>
</dbReference>
<dbReference type="SUPFAM" id="SSF81648">
    <property type="entry name" value="a domain/subunit of cytochrome bc1 complex (Ubiquinol-cytochrome c reductase)"/>
    <property type="match status" value="1"/>
</dbReference>
<evidence type="ECO:0000256" key="11">
    <source>
        <dbReference type="ARBA" id="ARBA00022982"/>
    </source>
</evidence>
<dbReference type="InterPro" id="IPR005798">
    <property type="entry name" value="Cyt_b/b6_C"/>
</dbReference>
<proteinExistence type="inferred from homology"/>
<keyword evidence="11 20" id="KW-0249">Electron transport</keyword>
<dbReference type="Gene3D" id="1.20.810.10">
    <property type="entry name" value="Cytochrome Bc1 Complex, Chain C"/>
    <property type="match status" value="1"/>
</dbReference>
<evidence type="ECO:0000256" key="4">
    <source>
        <dbReference type="ARBA" id="ARBA00013531"/>
    </source>
</evidence>
<feature type="binding site" description="axial binding residue" evidence="19">
    <location>
        <position position="182"/>
    </location>
    <ligand>
        <name>heme b</name>
        <dbReference type="ChEBI" id="CHEBI:60344"/>
        <label>b562</label>
    </ligand>
    <ligandPart>
        <name>Fe</name>
        <dbReference type="ChEBI" id="CHEBI:18248"/>
    </ligandPart>
</feature>
<dbReference type="InterPro" id="IPR030689">
    <property type="entry name" value="Cytochrome_b"/>
</dbReference>
<feature type="transmembrane region" description="Helical" evidence="20">
    <location>
        <begin position="113"/>
        <end position="133"/>
    </location>
</feature>
<dbReference type="EMBL" id="FJ404614">
    <property type="protein sequence ID" value="ACR03096.1"/>
    <property type="molecule type" value="Genomic_DNA"/>
</dbReference>
<feature type="transmembrane region" description="Helical" evidence="20">
    <location>
        <begin position="30"/>
        <end position="56"/>
    </location>
</feature>
<feature type="domain" description="Cytochrome b/b6 C-terminal region profile" evidence="22">
    <location>
        <begin position="210"/>
        <end position="379"/>
    </location>
</feature>
<dbReference type="InterPro" id="IPR036150">
    <property type="entry name" value="Cyt_b/b6_C_sf"/>
</dbReference>
<dbReference type="FunFam" id="1.20.810.10:FF:000002">
    <property type="entry name" value="Cytochrome b"/>
    <property type="match status" value="1"/>
</dbReference>
<dbReference type="Pfam" id="PF00033">
    <property type="entry name" value="Cytochrome_B"/>
    <property type="match status" value="1"/>
</dbReference>
<keyword evidence="6 19" id="KW-0349">Heme</keyword>
<evidence type="ECO:0000259" key="21">
    <source>
        <dbReference type="PROSITE" id="PS51002"/>
    </source>
</evidence>
<dbReference type="InterPro" id="IPR048259">
    <property type="entry name" value="Cytochrome_b_N_euk/bac"/>
</dbReference>
<keyword evidence="14" id="KW-0830">Ubiquinone</keyword>
<dbReference type="PIRSF" id="PIRSF038885">
    <property type="entry name" value="COB"/>
    <property type="match status" value="1"/>
</dbReference>
<reference evidence="23" key="1">
    <citation type="journal article" date="2013" name="J. Biogeogr.">
        <title>A likelihood framework analysis of an island radiation: phylogeography of the Lesser Antillean gecko Sphaerodactylus vincenti, in comparison with the anole Anolis roquet.</title>
        <authorList>
            <person name="Surget-Groba Y."/>
            <person name="Thorpe R.S."/>
        </authorList>
    </citation>
    <scope>NUCLEOTIDE SEQUENCE</scope>
    <source>
        <strain evidence="23">MA141.04</strain>
    </source>
</reference>
<keyword evidence="10" id="KW-0999">Mitochondrion inner membrane</keyword>
<feature type="transmembrane region" description="Helical" evidence="20">
    <location>
        <begin position="77"/>
        <end position="98"/>
    </location>
</feature>
<evidence type="ECO:0000256" key="8">
    <source>
        <dbReference type="ARBA" id="ARBA00022692"/>
    </source>
</evidence>
<dbReference type="InterPro" id="IPR048260">
    <property type="entry name" value="Cytochrome_b_C_euk/bac"/>
</dbReference>
<evidence type="ECO:0000256" key="2">
    <source>
        <dbReference type="ARBA" id="ARBA00004448"/>
    </source>
</evidence>
<accession>D0Q109</accession>
<keyword evidence="5 20" id="KW-0813">Transport</keyword>
<comment type="function">
    <text evidence="1 20">Component of the ubiquinol-cytochrome c reductase complex (complex III or cytochrome b-c1 complex) that is part of the mitochondrial respiratory chain. The b-c1 complex mediates electron transfer from ubiquinol to cytochrome c. Contributes to the generation of a proton gradient across the mitochondrial membrane that is then used for ATP synthesis.</text>
</comment>
<dbReference type="GO" id="GO:0046872">
    <property type="term" value="F:metal ion binding"/>
    <property type="evidence" value="ECO:0007669"/>
    <property type="project" value="UniProtKB-UniRule"/>
</dbReference>
<evidence type="ECO:0000256" key="1">
    <source>
        <dbReference type="ARBA" id="ARBA00002566"/>
    </source>
</evidence>